<feature type="compositionally biased region" description="Polar residues" evidence="1">
    <location>
        <begin position="277"/>
        <end position="302"/>
    </location>
</feature>
<gene>
    <name evidence="2" type="ORF">A0H81_01911</name>
</gene>
<evidence type="ECO:0000256" key="1">
    <source>
        <dbReference type="SAM" id="MobiDB-lite"/>
    </source>
</evidence>
<feature type="compositionally biased region" description="Basic and acidic residues" evidence="1">
    <location>
        <begin position="36"/>
        <end position="55"/>
    </location>
</feature>
<dbReference type="STRING" id="5627.A0A1C7ML13"/>
<dbReference type="Proteomes" id="UP000092993">
    <property type="component" value="Unassembled WGS sequence"/>
</dbReference>
<protein>
    <submittedName>
        <fullName evidence="2">Uncharacterized protein</fullName>
    </submittedName>
</protein>
<dbReference type="OrthoDB" id="2800649at2759"/>
<feature type="compositionally biased region" description="Polar residues" evidence="1">
    <location>
        <begin position="59"/>
        <end position="71"/>
    </location>
</feature>
<comment type="caution">
    <text evidence="2">The sequence shown here is derived from an EMBL/GenBank/DDBJ whole genome shotgun (WGS) entry which is preliminary data.</text>
</comment>
<dbReference type="EMBL" id="LUGG01000002">
    <property type="protein sequence ID" value="OBZ77540.1"/>
    <property type="molecule type" value="Genomic_DNA"/>
</dbReference>
<sequence>MPQTRPTNKDQRPGQVDMKRKRRTRAEIEADLAAKAAKDKKTTASQKEKEAHLADIEDQISTSDAQASATRVTHAKKGLVRSGAIADISRPPKKDRRPRRVERDESTEPSAGSKEDDALYSDVPTDIDYTSESDAVPLAKKAKKDSGVRKAITAARKTLPDPAVNQVQGAAADKSRMSPDIPVKKGAQQKQATSVEGISGTAKNWTASVVDWDNALPPTNRDTASIIPYTKPPAGARATKENIPATPVKFQERGIISDDEGVERDAAMSSPEKNGKRLTSNGIVTVTSKPQSDSSTKVNSDVQVKAEDSDENKLNDAPKDSKDSEGTYKMPAELNHRFKRKFMPTVIKLVGRLNNPWSFVELGAKQLDMCIEFLQMLWIEIYGPTVPVPRPMKPFCKLVTQELAQWRSAMASTALRLLHNFFLSDPSTAFDNEERAAEAQDMLQDLWFLFEKVHSKPYSGLFRSAFVLRTFTHFLSSTHVALAAAAVERAVWLWAEERVTISSSGQVDYPKKPFNPKVLKESKYHHHFSDLRSRR</sequence>
<keyword evidence="3" id="KW-1185">Reference proteome</keyword>
<organism evidence="2 3">
    <name type="scientific">Grifola frondosa</name>
    <name type="common">Maitake</name>
    <name type="synonym">Polyporus frondosus</name>
    <dbReference type="NCBI Taxonomy" id="5627"/>
    <lineage>
        <taxon>Eukaryota</taxon>
        <taxon>Fungi</taxon>
        <taxon>Dikarya</taxon>
        <taxon>Basidiomycota</taxon>
        <taxon>Agaricomycotina</taxon>
        <taxon>Agaricomycetes</taxon>
        <taxon>Polyporales</taxon>
        <taxon>Grifolaceae</taxon>
        <taxon>Grifola</taxon>
    </lineage>
</organism>
<proteinExistence type="predicted"/>
<feature type="region of interest" description="Disordered" evidence="1">
    <location>
        <begin position="216"/>
        <end position="328"/>
    </location>
</feature>
<evidence type="ECO:0000313" key="3">
    <source>
        <dbReference type="Proteomes" id="UP000092993"/>
    </source>
</evidence>
<reference evidence="2 3" key="1">
    <citation type="submission" date="2016-03" db="EMBL/GenBank/DDBJ databases">
        <title>Whole genome sequencing of Grifola frondosa 9006-11.</title>
        <authorList>
            <person name="Min B."/>
            <person name="Park H."/>
            <person name="Kim J.-G."/>
            <person name="Cho H."/>
            <person name="Oh Y.-L."/>
            <person name="Kong W.-S."/>
            <person name="Choi I.-G."/>
        </authorList>
    </citation>
    <scope>NUCLEOTIDE SEQUENCE [LARGE SCALE GENOMIC DNA]</scope>
    <source>
        <strain evidence="2 3">9006-11</strain>
    </source>
</reference>
<feature type="compositionally biased region" description="Polar residues" evidence="1">
    <location>
        <begin position="188"/>
        <end position="198"/>
    </location>
</feature>
<feature type="region of interest" description="Disordered" evidence="1">
    <location>
        <begin position="1"/>
        <end position="198"/>
    </location>
</feature>
<feature type="compositionally biased region" description="Basic and acidic residues" evidence="1">
    <location>
        <begin position="304"/>
        <end position="326"/>
    </location>
</feature>
<dbReference type="AlphaFoldDB" id="A0A1C7ML13"/>
<name>A0A1C7ML13_GRIFR</name>
<accession>A0A1C7ML13</accession>
<feature type="compositionally biased region" description="Basic residues" evidence="1">
    <location>
        <begin position="91"/>
        <end position="100"/>
    </location>
</feature>
<evidence type="ECO:0000313" key="2">
    <source>
        <dbReference type="EMBL" id="OBZ77540.1"/>
    </source>
</evidence>